<dbReference type="AlphaFoldDB" id="A0A2W2B1L7"/>
<keyword evidence="2" id="KW-1185">Reference proteome</keyword>
<dbReference type="EMBL" id="QKTW01000009">
    <property type="protein sequence ID" value="PZF73898.1"/>
    <property type="molecule type" value="Genomic_DNA"/>
</dbReference>
<evidence type="ECO:0000313" key="2">
    <source>
        <dbReference type="Proteomes" id="UP000248745"/>
    </source>
</evidence>
<name>A0A2W2B1L7_9BACT</name>
<dbReference type="Proteomes" id="UP000248745">
    <property type="component" value="Unassembled WGS sequence"/>
</dbReference>
<sequence length="70" mass="7994">MVRVTEDKLIIEIKSDFPALLLRDLQESLLSVLQRRSDSSTPEAIDDVNCLELLKALLPETEAYERSYEA</sequence>
<evidence type="ECO:0000313" key="1">
    <source>
        <dbReference type="EMBL" id="PZF73898.1"/>
    </source>
</evidence>
<organism evidence="1 2">
    <name type="scientific">Taibaiella soli</name>
    <dbReference type="NCBI Taxonomy" id="1649169"/>
    <lineage>
        <taxon>Bacteria</taxon>
        <taxon>Pseudomonadati</taxon>
        <taxon>Bacteroidota</taxon>
        <taxon>Chitinophagia</taxon>
        <taxon>Chitinophagales</taxon>
        <taxon>Chitinophagaceae</taxon>
        <taxon>Taibaiella</taxon>
    </lineage>
</organism>
<reference evidence="1 2" key="1">
    <citation type="submission" date="2018-06" db="EMBL/GenBank/DDBJ databases">
        <title>Mucibacter soli gen. nov., sp. nov., a new member of the family Chitinophagaceae producing mucin.</title>
        <authorList>
            <person name="Kim M.-K."/>
            <person name="Park S."/>
            <person name="Kim T.-S."/>
            <person name="Joung Y."/>
            <person name="Han J.-H."/>
            <person name="Kim S.B."/>
        </authorList>
    </citation>
    <scope>NUCLEOTIDE SEQUENCE [LARGE SCALE GENOMIC DNA]</scope>
    <source>
        <strain evidence="1 2">R1-15</strain>
    </source>
</reference>
<dbReference type="RefSeq" id="WP_110997995.1">
    <property type="nucleotide sequence ID" value="NZ_QKTW01000009.1"/>
</dbReference>
<accession>A0A2W2B1L7</accession>
<proteinExistence type="predicted"/>
<gene>
    <name evidence="1" type="ORF">DN068_06030</name>
</gene>
<comment type="caution">
    <text evidence="1">The sequence shown here is derived from an EMBL/GenBank/DDBJ whole genome shotgun (WGS) entry which is preliminary data.</text>
</comment>
<protein>
    <submittedName>
        <fullName evidence="1">Uncharacterized protein</fullName>
    </submittedName>
</protein>